<sequence length="576" mass="64343">MRETGMIMTLMLKERKDVLLSVLFGFLAGMGAVSVFANSGYLISKAAIMPPLYVLTVSIALLKLFSFTRALSKYAERYYSHRATFTILSNLRVHFFEKIEPLAPRIFQRYRSGDILSRIVGDVESLQNFFLRVFYPPIVMLIVFLATIAFTMYFSVYIGLILAAGLLLTGFLIPAMFAGKHWKIEGQVRERRGNLSVEATEFLYGFRDLKIHQKLEQQESKLIAASDHYISGQEKAGARMLFSQSINQGVTMAVSWLVLGASAYLVTVGELEGVFIAMLVMISLTVFENAVPMAAFPNHYEDSRHAAARLFSAVESDEKSEGEQAEQKGVILDRSEPWGILIDHVTFNYPGEDRAALKDVQLAIPAGSKTAVVGPSGSGKSTLLQLLLKVYRADTGNIHINGRPVTEIDEESLWMGTKALLQDQHFFYGTVRENLQLAGDGLTDDQMKEALAHVHLADFSLDDQVLEKGGNLSGGEKQRLAVARGLLKEGRLWLLDEPTSSVDVLTEKKIYDHLFKEAENDTVILVSHRLTGLEQMDRIIVMEQGKIVETGTYEELMAKQGYFYEMKQIEKSVFSA</sequence>
<dbReference type="PANTHER" id="PTHR43394:SF1">
    <property type="entry name" value="ATP-BINDING CASSETTE SUB-FAMILY B MEMBER 10, MITOCHONDRIAL"/>
    <property type="match status" value="1"/>
</dbReference>
<evidence type="ECO:0000313" key="12">
    <source>
        <dbReference type="EMBL" id="SES01279.1"/>
    </source>
</evidence>
<keyword evidence="6 12" id="KW-0067">ATP-binding</keyword>
<evidence type="ECO:0000256" key="8">
    <source>
        <dbReference type="ARBA" id="ARBA00023136"/>
    </source>
</evidence>
<evidence type="ECO:0000256" key="7">
    <source>
        <dbReference type="ARBA" id="ARBA00022989"/>
    </source>
</evidence>
<dbReference type="GO" id="GO:0016887">
    <property type="term" value="F:ATP hydrolysis activity"/>
    <property type="evidence" value="ECO:0007669"/>
    <property type="project" value="InterPro"/>
</dbReference>
<reference evidence="13" key="1">
    <citation type="submission" date="2016-10" db="EMBL/GenBank/DDBJ databases">
        <authorList>
            <person name="Varghese N."/>
            <person name="Submissions S."/>
        </authorList>
    </citation>
    <scope>NUCLEOTIDE SEQUENCE [LARGE SCALE GENOMIC DNA]</scope>
    <source>
        <strain evidence="13">S9</strain>
    </source>
</reference>
<evidence type="ECO:0000256" key="5">
    <source>
        <dbReference type="ARBA" id="ARBA00022741"/>
    </source>
</evidence>
<dbReference type="InterPro" id="IPR017871">
    <property type="entry name" value="ABC_transporter-like_CS"/>
</dbReference>
<keyword evidence="2" id="KW-0813">Transport</keyword>
<protein>
    <submittedName>
        <fullName evidence="12">ATP-binding cassette, subfamily C, CydC</fullName>
    </submittedName>
</protein>
<dbReference type="CDD" id="cd18585">
    <property type="entry name" value="ABC_6TM_CydC"/>
    <property type="match status" value="1"/>
</dbReference>
<feature type="transmembrane region" description="Helical" evidence="9">
    <location>
        <begin position="160"/>
        <end position="179"/>
    </location>
</feature>
<dbReference type="Gene3D" id="3.40.50.300">
    <property type="entry name" value="P-loop containing nucleotide triphosphate hydrolases"/>
    <property type="match status" value="1"/>
</dbReference>
<keyword evidence="3" id="KW-1003">Cell membrane</keyword>
<feature type="transmembrane region" description="Helical" evidence="9">
    <location>
        <begin position="249"/>
        <end position="267"/>
    </location>
</feature>
<keyword evidence="13" id="KW-1185">Reference proteome</keyword>
<dbReference type="InterPro" id="IPR036640">
    <property type="entry name" value="ABC1_TM_sf"/>
</dbReference>
<keyword evidence="5" id="KW-0547">Nucleotide-binding</keyword>
<dbReference type="SUPFAM" id="SSF90123">
    <property type="entry name" value="ABC transporter transmembrane region"/>
    <property type="match status" value="1"/>
</dbReference>
<dbReference type="PROSITE" id="PS00211">
    <property type="entry name" value="ABC_TRANSPORTER_1"/>
    <property type="match status" value="1"/>
</dbReference>
<dbReference type="GO" id="GO:0045454">
    <property type="term" value="P:cell redox homeostasis"/>
    <property type="evidence" value="ECO:0007669"/>
    <property type="project" value="InterPro"/>
</dbReference>
<dbReference type="Proteomes" id="UP000198571">
    <property type="component" value="Unassembled WGS sequence"/>
</dbReference>
<dbReference type="AlphaFoldDB" id="A0A1H9TW03"/>
<keyword evidence="4 9" id="KW-0812">Transmembrane</keyword>
<feature type="domain" description="ABC transmembrane type-1" evidence="11">
    <location>
        <begin position="19"/>
        <end position="288"/>
    </location>
</feature>
<dbReference type="PROSITE" id="PS50893">
    <property type="entry name" value="ABC_TRANSPORTER_2"/>
    <property type="match status" value="1"/>
</dbReference>
<keyword evidence="8 9" id="KW-0472">Membrane</keyword>
<dbReference type="Gene3D" id="1.20.1560.10">
    <property type="entry name" value="ABC transporter type 1, transmembrane domain"/>
    <property type="match status" value="1"/>
</dbReference>
<dbReference type="SUPFAM" id="SSF52540">
    <property type="entry name" value="P-loop containing nucleoside triphosphate hydrolases"/>
    <property type="match status" value="1"/>
</dbReference>
<dbReference type="GO" id="GO:0015421">
    <property type="term" value="F:ABC-type oligopeptide transporter activity"/>
    <property type="evidence" value="ECO:0007669"/>
    <property type="project" value="TreeGrafter"/>
</dbReference>
<dbReference type="GO" id="GO:0005524">
    <property type="term" value="F:ATP binding"/>
    <property type="evidence" value="ECO:0007669"/>
    <property type="project" value="UniProtKB-KW"/>
</dbReference>
<name>A0A1H9TW03_9BACI</name>
<feature type="transmembrane region" description="Helical" evidence="9">
    <location>
        <begin position="133"/>
        <end position="154"/>
    </location>
</feature>
<dbReference type="PANTHER" id="PTHR43394">
    <property type="entry name" value="ATP-DEPENDENT PERMEASE MDL1, MITOCHONDRIAL"/>
    <property type="match status" value="1"/>
</dbReference>
<evidence type="ECO:0000256" key="9">
    <source>
        <dbReference type="SAM" id="Phobius"/>
    </source>
</evidence>
<evidence type="ECO:0000256" key="2">
    <source>
        <dbReference type="ARBA" id="ARBA00022448"/>
    </source>
</evidence>
<dbReference type="Pfam" id="PF00005">
    <property type="entry name" value="ABC_tran"/>
    <property type="match status" value="1"/>
</dbReference>
<dbReference type="PROSITE" id="PS50929">
    <property type="entry name" value="ABC_TM1F"/>
    <property type="match status" value="1"/>
</dbReference>
<evidence type="ECO:0000313" key="13">
    <source>
        <dbReference type="Proteomes" id="UP000198571"/>
    </source>
</evidence>
<dbReference type="SMART" id="SM00382">
    <property type="entry name" value="AAA"/>
    <property type="match status" value="1"/>
</dbReference>
<dbReference type="Pfam" id="PF00664">
    <property type="entry name" value="ABC_membrane"/>
    <property type="match status" value="1"/>
</dbReference>
<dbReference type="NCBIfam" id="TIGR02868">
    <property type="entry name" value="CydC"/>
    <property type="match status" value="1"/>
</dbReference>
<evidence type="ECO:0000256" key="6">
    <source>
        <dbReference type="ARBA" id="ARBA00022840"/>
    </source>
</evidence>
<dbReference type="EMBL" id="FOGT01000006">
    <property type="protein sequence ID" value="SES01279.1"/>
    <property type="molecule type" value="Genomic_DNA"/>
</dbReference>
<dbReference type="InterPro" id="IPR003593">
    <property type="entry name" value="AAA+_ATPase"/>
</dbReference>
<evidence type="ECO:0000256" key="1">
    <source>
        <dbReference type="ARBA" id="ARBA00004651"/>
    </source>
</evidence>
<dbReference type="InterPro" id="IPR014223">
    <property type="entry name" value="ABC_CydC/D"/>
</dbReference>
<dbReference type="InterPro" id="IPR003439">
    <property type="entry name" value="ABC_transporter-like_ATP-bd"/>
</dbReference>
<evidence type="ECO:0000259" key="11">
    <source>
        <dbReference type="PROSITE" id="PS50929"/>
    </source>
</evidence>
<dbReference type="FunFam" id="3.40.50.300:FF:000854">
    <property type="entry name" value="Multidrug ABC transporter ATP-binding protein"/>
    <property type="match status" value="1"/>
</dbReference>
<dbReference type="STRING" id="1601833.SAMN05518684_106120"/>
<accession>A0A1H9TW03</accession>
<evidence type="ECO:0000259" key="10">
    <source>
        <dbReference type="PROSITE" id="PS50893"/>
    </source>
</evidence>
<dbReference type="InterPro" id="IPR027417">
    <property type="entry name" value="P-loop_NTPase"/>
</dbReference>
<feature type="domain" description="ABC transporter" evidence="10">
    <location>
        <begin position="340"/>
        <end position="569"/>
    </location>
</feature>
<dbReference type="InterPro" id="IPR011527">
    <property type="entry name" value="ABC1_TM_dom"/>
</dbReference>
<evidence type="ECO:0000256" key="4">
    <source>
        <dbReference type="ARBA" id="ARBA00022692"/>
    </source>
</evidence>
<gene>
    <name evidence="12" type="ORF">SAMN05518684_106120</name>
</gene>
<feature type="transmembrane region" description="Helical" evidence="9">
    <location>
        <begin position="53"/>
        <end position="72"/>
    </location>
</feature>
<keyword evidence="7 9" id="KW-1133">Transmembrane helix</keyword>
<dbReference type="RefSeq" id="WP_093050720.1">
    <property type="nucleotide sequence ID" value="NZ_FOGT01000006.1"/>
</dbReference>
<comment type="subcellular location">
    <subcellularLocation>
        <location evidence="1">Cell membrane</location>
        <topology evidence="1">Multi-pass membrane protein</topology>
    </subcellularLocation>
</comment>
<proteinExistence type="predicted"/>
<dbReference type="GO" id="GO:0034775">
    <property type="term" value="P:glutathione transmembrane transport"/>
    <property type="evidence" value="ECO:0007669"/>
    <property type="project" value="InterPro"/>
</dbReference>
<dbReference type="InterPro" id="IPR039421">
    <property type="entry name" value="Type_1_exporter"/>
</dbReference>
<dbReference type="OrthoDB" id="9802264at2"/>
<organism evidence="12 13">
    <name type="scientific">Salipaludibacillus aurantiacus</name>
    <dbReference type="NCBI Taxonomy" id="1601833"/>
    <lineage>
        <taxon>Bacteria</taxon>
        <taxon>Bacillati</taxon>
        <taxon>Bacillota</taxon>
        <taxon>Bacilli</taxon>
        <taxon>Bacillales</taxon>
        <taxon>Bacillaceae</taxon>
    </lineage>
</organism>
<dbReference type="GO" id="GO:0005886">
    <property type="term" value="C:plasma membrane"/>
    <property type="evidence" value="ECO:0007669"/>
    <property type="project" value="UniProtKB-SubCell"/>
</dbReference>
<evidence type="ECO:0000256" key="3">
    <source>
        <dbReference type="ARBA" id="ARBA00022475"/>
    </source>
</evidence>